<dbReference type="EMBL" id="JAFBCY010000002">
    <property type="protein sequence ID" value="MBM7851856.1"/>
    <property type="molecule type" value="Genomic_DNA"/>
</dbReference>
<dbReference type="Gene3D" id="3.90.45.10">
    <property type="entry name" value="Peptide deformylase"/>
    <property type="match status" value="1"/>
</dbReference>
<evidence type="ECO:0000313" key="5">
    <source>
        <dbReference type="Proteomes" id="UP000758856"/>
    </source>
</evidence>
<dbReference type="PANTHER" id="PTHR10458">
    <property type="entry name" value="PEPTIDE DEFORMYLASE"/>
    <property type="match status" value="1"/>
</dbReference>
<sequence length="190" mass="21054">MAASPLVYLPDSKLRLVSAPVERVDDEVKALVATMYETMYDAAGIGLAAIQIGVAKRVVTIDLAGKDEAPQPLTLINPEIVKASDERQVYDEGCLSIPDYYEEVERPAQVTVRYLDETGAPKEIEADGLLAVCVQHEIDHLNGVLFIDHISRLKRDRVVKKFEKARAVGELPSFPRRDKRDRAAPETVEA</sequence>
<dbReference type="CDD" id="cd00487">
    <property type="entry name" value="Pep_deformylase"/>
    <property type="match status" value="1"/>
</dbReference>
<dbReference type="EC" id="3.5.1.88" evidence="2"/>
<keyword evidence="2 4" id="KW-0378">Hydrolase</keyword>
<feature type="binding site" evidence="2">
    <location>
        <position position="140"/>
    </location>
    <ligand>
        <name>Fe cation</name>
        <dbReference type="ChEBI" id="CHEBI:24875"/>
    </ligand>
</feature>
<evidence type="ECO:0000256" key="1">
    <source>
        <dbReference type="ARBA" id="ARBA00010759"/>
    </source>
</evidence>
<reference evidence="3" key="3">
    <citation type="submission" date="2023-01" db="EMBL/GenBank/DDBJ databases">
        <authorList>
            <person name="Sun Q."/>
            <person name="Evtushenko L."/>
        </authorList>
    </citation>
    <scope>NUCLEOTIDE SEQUENCE</scope>
    <source>
        <strain evidence="3">VKM B-1606</strain>
    </source>
</reference>
<dbReference type="GO" id="GO:0006412">
    <property type="term" value="P:translation"/>
    <property type="evidence" value="ECO:0007669"/>
    <property type="project" value="UniProtKB-UniRule"/>
</dbReference>
<feature type="active site" evidence="2">
    <location>
        <position position="137"/>
    </location>
</feature>
<dbReference type="PRINTS" id="PR01576">
    <property type="entry name" value="PDEFORMYLASE"/>
</dbReference>
<comment type="catalytic activity">
    <reaction evidence="2">
        <text>N-terminal N-formyl-L-methionyl-[peptide] + H2O = N-terminal L-methionyl-[peptide] + formate</text>
        <dbReference type="Rhea" id="RHEA:24420"/>
        <dbReference type="Rhea" id="RHEA-COMP:10639"/>
        <dbReference type="Rhea" id="RHEA-COMP:10640"/>
        <dbReference type="ChEBI" id="CHEBI:15377"/>
        <dbReference type="ChEBI" id="CHEBI:15740"/>
        <dbReference type="ChEBI" id="CHEBI:49298"/>
        <dbReference type="ChEBI" id="CHEBI:64731"/>
        <dbReference type="EC" id="3.5.1.88"/>
    </reaction>
</comment>
<dbReference type="Proteomes" id="UP001143400">
    <property type="component" value="Unassembled WGS sequence"/>
</dbReference>
<accession>A0A9W6ITP9</accession>
<evidence type="ECO:0000256" key="2">
    <source>
        <dbReference type="HAMAP-Rule" id="MF_00163"/>
    </source>
</evidence>
<keyword evidence="2" id="KW-0479">Metal-binding</keyword>
<keyword evidence="2" id="KW-0408">Iron</keyword>
<feature type="binding site" evidence="2">
    <location>
        <position position="136"/>
    </location>
    <ligand>
        <name>Fe cation</name>
        <dbReference type="ChEBI" id="CHEBI:24875"/>
    </ligand>
</feature>
<keyword evidence="2" id="KW-0648">Protein biosynthesis</keyword>
<dbReference type="EMBL" id="BSFF01000001">
    <property type="protein sequence ID" value="GLK54921.1"/>
    <property type="molecule type" value="Genomic_DNA"/>
</dbReference>
<keyword evidence="5" id="KW-1185">Reference proteome</keyword>
<comment type="caution">
    <text evidence="3">The sequence shown here is derived from an EMBL/GenBank/DDBJ whole genome shotgun (WGS) entry which is preliminary data.</text>
</comment>
<comment type="cofactor">
    <cofactor evidence="2">
        <name>Fe(2+)</name>
        <dbReference type="ChEBI" id="CHEBI:29033"/>
    </cofactor>
    <text evidence="2">Binds 1 Fe(2+) ion.</text>
</comment>
<dbReference type="Pfam" id="PF01327">
    <property type="entry name" value="Pep_deformylase"/>
    <property type="match status" value="1"/>
</dbReference>
<dbReference type="NCBIfam" id="NF001159">
    <property type="entry name" value="PRK00150.1-3"/>
    <property type="match status" value="1"/>
</dbReference>
<dbReference type="RefSeq" id="WP_204950241.1">
    <property type="nucleotide sequence ID" value="NZ_BSFF01000001.1"/>
</dbReference>
<evidence type="ECO:0000313" key="6">
    <source>
        <dbReference type="Proteomes" id="UP001143400"/>
    </source>
</evidence>
<gene>
    <name evidence="2 3" type="primary">def</name>
    <name evidence="3" type="ORF">GCM10008170_09400</name>
    <name evidence="4" type="ORF">JOD31_002081</name>
</gene>
<dbReference type="GO" id="GO:0046872">
    <property type="term" value="F:metal ion binding"/>
    <property type="evidence" value="ECO:0007669"/>
    <property type="project" value="UniProtKB-KW"/>
</dbReference>
<reference evidence="3" key="1">
    <citation type="journal article" date="2014" name="Int. J. Syst. Evol. Microbiol.">
        <title>Complete genome sequence of Corynebacterium casei LMG S-19264T (=DSM 44701T), isolated from a smear-ripened cheese.</title>
        <authorList>
            <consortium name="US DOE Joint Genome Institute (JGI-PGF)"/>
            <person name="Walter F."/>
            <person name="Albersmeier A."/>
            <person name="Kalinowski J."/>
            <person name="Ruckert C."/>
        </authorList>
    </citation>
    <scope>NUCLEOTIDE SEQUENCE</scope>
    <source>
        <strain evidence="3">VKM B-1606</strain>
    </source>
</reference>
<dbReference type="SUPFAM" id="SSF56420">
    <property type="entry name" value="Peptide deformylase"/>
    <property type="match status" value="1"/>
</dbReference>
<dbReference type="PANTHER" id="PTHR10458:SF22">
    <property type="entry name" value="PEPTIDE DEFORMYLASE"/>
    <property type="match status" value="1"/>
</dbReference>
<proteinExistence type="inferred from homology"/>
<dbReference type="AlphaFoldDB" id="A0A9W6ITP9"/>
<comment type="similarity">
    <text evidence="1 2">Belongs to the polypeptide deformylase family.</text>
</comment>
<dbReference type="Proteomes" id="UP000758856">
    <property type="component" value="Unassembled WGS sequence"/>
</dbReference>
<dbReference type="GO" id="GO:0042586">
    <property type="term" value="F:peptide deformylase activity"/>
    <property type="evidence" value="ECO:0007669"/>
    <property type="project" value="UniProtKB-UniRule"/>
</dbReference>
<organism evidence="3 6">
    <name type="scientific">Methylopila capsulata</name>
    <dbReference type="NCBI Taxonomy" id="61654"/>
    <lineage>
        <taxon>Bacteria</taxon>
        <taxon>Pseudomonadati</taxon>
        <taxon>Pseudomonadota</taxon>
        <taxon>Alphaproteobacteria</taxon>
        <taxon>Hyphomicrobiales</taxon>
        <taxon>Methylopilaceae</taxon>
        <taxon>Methylopila</taxon>
    </lineage>
</organism>
<dbReference type="PIRSF" id="PIRSF004749">
    <property type="entry name" value="Pep_def"/>
    <property type="match status" value="1"/>
</dbReference>
<dbReference type="InterPro" id="IPR023635">
    <property type="entry name" value="Peptide_deformylase"/>
</dbReference>
<name>A0A9W6ITP9_9HYPH</name>
<dbReference type="HAMAP" id="MF_00163">
    <property type="entry name" value="Pep_deformylase"/>
    <property type="match status" value="1"/>
</dbReference>
<dbReference type="InterPro" id="IPR036821">
    <property type="entry name" value="Peptide_deformylase_sf"/>
</dbReference>
<evidence type="ECO:0000313" key="3">
    <source>
        <dbReference type="EMBL" id="GLK54921.1"/>
    </source>
</evidence>
<feature type="binding site" evidence="2">
    <location>
        <position position="94"/>
    </location>
    <ligand>
        <name>Fe cation</name>
        <dbReference type="ChEBI" id="CHEBI:24875"/>
    </ligand>
</feature>
<protein>
    <recommendedName>
        <fullName evidence="2">Peptide deformylase</fullName>
        <shortName evidence="2">PDF</shortName>
        <ecNumber evidence="2">3.5.1.88</ecNumber>
    </recommendedName>
    <alternativeName>
        <fullName evidence="2">Polypeptide deformylase</fullName>
    </alternativeName>
</protein>
<comment type="function">
    <text evidence="2">Removes the formyl group from the N-terminal Met of newly synthesized proteins. Requires at least a dipeptide for an efficient rate of reaction. N-terminal L-methionine is a prerequisite for activity but the enzyme has broad specificity at other positions.</text>
</comment>
<reference evidence="4 5" key="2">
    <citation type="submission" date="2021-01" db="EMBL/GenBank/DDBJ databases">
        <title>Genomic Encyclopedia of Type Strains, Phase IV (KMG-IV): sequencing the most valuable type-strain genomes for metagenomic binning, comparative biology and taxonomic classification.</title>
        <authorList>
            <person name="Goeker M."/>
        </authorList>
    </citation>
    <scope>NUCLEOTIDE SEQUENCE [LARGE SCALE GENOMIC DNA]</scope>
    <source>
        <strain evidence="4 5">DSM 6130</strain>
    </source>
</reference>
<evidence type="ECO:0000313" key="4">
    <source>
        <dbReference type="EMBL" id="MBM7851856.1"/>
    </source>
</evidence>
<dbReference type="NCBIfam" id="TIGR00079">
    <property type="entry name" value="pept_deformyl"/>
    <property type="match status" value="1"/>
</dbReference>